<dbReference type="AlphaFoldDB" id="W6SD52"/>
<dbReference type="PRINTS" id="PR00598">
    <property type="entry name" value="HTHMARR"/>
</dbReference>
<keyword evidence="6" id="KW-1185">Reference proteome</keyword>
<dbReference type="Gene3D" id="1.10.10.10">
    <property type="entry name" value="Winged helix-like DNA-binding domain superfamily/Winged helix DNA-binding domain"/>
    <property type="match status" value="1"/>
</dbReference>
<evidence type="ECO:0000256" key="1">
    <source>
        <dbReference type="ARBA" id="ARBA00023015"/>
    </source>
</evidence>
<dbReference type="InterPro" id="IPR036390">
    <property type="entry name" value="WH_DNA-bd_sf"/>
</dbReference>
<keyword evidence="1" id="KW-0805">Transcription regulation</keyword>
<evidence type="ECO:0000313" key="6">
    <source>
        <dbReference type="Proteomes" id="UP000019426"/>
    </source>
</evidence>
<accession>W6SD52</accession>
<feature type="domain" description="HTH marR-type" evidence="4">
    <location>
        <begin position="8"/>
        <end position="137"/>
    </location>
</feature>
<dbReference type="KEGG" id="clt:CM240_0393"/>
<dbReference type="GO" id="GO:0003677">
    <property type="term" value="F:DNA binding"/>
    <property type="evidence" value="ECO:0007669"/>
    <property type="project" value="UniProtKB-KW"/>
</dbReference>
<sequence length="147" mass="17258">MTLKDEEIVELFFDVTRLNRHFSQTRYGNMNPFRGQYYCLSVLDYVDIINQKDLAKLLHIRPTSLSELLSKLEQKGFVNRVTSDTDKRISLVSLTNDGKHKAEEVRKKRAIAHKDMLSYLTSEEKEVFYSALQKIQKFYISMEGKNE</sequence>
<dbReference type="PANTHER" id="PTHR42756:SF1">
    <property type="entry name" value="TRANSCRIPTIONAL REPRESSOR OF EMRAB OPERON"/>
    <property type="match status" value="1"/>
</dbReference>
<evidence type="ECO:0000256" key="3">
    <source>
        <dbReference type="ARBA" id="ARBA00023163"/>
    </source>
</evidence>
<dbReference type="EMBL" id="HG917868">
    <property type="protein sequence ID" value="CDM67560.1"/>
    <property type="molecule type" value="Genomic_DNA"/>
</dbReference>
<keyword evidence="3" id="KW-0804">Transcription</keyword>
<evidence type="ECO:0000256" key="2">
    <source>
        <dbReference type="ARBA" id="ARBA00023125"/>
    </source>
</evidence>
<dbReference type="InterPro" id="IPR036388">
    <property type="entry name" value="WH-like_DNA-bd_sf"/>
</dbReference>
<dbReference type="Pfam" id="PF01047">
    <property type="entry name" value="MarR"/>
    <property type="match status" value="1"/>
</dbReference>
<dbReference type="PROSITE" id="PS01117">
    <property type="entry name" value="HTH_MARR_1"/>
    <property type="match status" value="1"/>
</dbReference>
<dbReference type="SUPFAM" id="SSF46785">
    <property type="entry name" value="Winged helix' DNA-binding domain"/>
    <property type="match status" value="1"/>
</dbReference>
<dbReference type="STRING" id="1216932.CM240_0393"/>
<dbReference type="PANTHER" id="PTHR42756">
    <property type="entry name" value="TRANSCRIPTIONAL REGULATOR, MARR"/>
    <property type="match status" value="1"/>
</dbReference>
<protein>
    <submittedName>
        <fullName evidence="5">Putative transcription regulator</fullName>
    </submittedName>
</protein>
<evidence type="ECO:0000259" key="4">
    <source>
        <dbReference type="PROSITE" id="PS50995"/>
    </source>
</evidence>
<dbReference type="RefSeq" id="WP_044035996.1">
    <property type="nucleotide sequence ID" value="NZ_HG917868.1"/>
</dbReference>
<dbReference type="PATRIC" id="fig|1216932.3.peg.376"/>
<dbReference type="SMART" id="SM00347">
    <property type="entry name" value="HTH_MARR"/>
    <property type="match status" value="1"/>
</dbReference>
<dbReference type="HOGENOM" id="CLU_083287_14_3_9"/>
<evidence type="ECO:0000313" key="5">
    <source>
        <dbReference type="EMBL" id="CDM67560.1"/>
    </source>
</evidence>
<proteinExistence type="predicted"/>
<reference evidence="5 6" key="1">
    <citation type="submission" date="2013-11" db="EMBL/GenBank/DDBJ databases">
        <title>Complete genome sequence of Clostridum sp. M2/40.</title>
        <authorList>
            <person name="Wibberg D."/>
            <person name="Puehler A."/>
            <person name="Schlueter A."/>
        </authorList>
    </citation>
    <scope>NUCLEOTIDE SEQUENCE [LARGE SCALE GENOMIC DNA]</scope>
    <source>
        <strain evidence="6">M2/40</strain>
    </source>
</reference>
<dbReference type="Proteomes" id="UP000019426">
    <property type="component" value="Chromosome M2/40_rep1"/>
</dbReference>
<dbReference type="GO" id="GO:0003700">
    <property type="term" value="F:DNA-binding transcription factor activity"/>
    <property type="evidence" value="ECO:0007669"/>
    <property type="project" value="InterPro"/>
</dbReference>
<dbReference type="InterPro" id="IPR023187">
    <property type="entry name" value="Tscrpt_reg_MarR-type_CS"/>
</dbReference>
<keyword evidence="2" id="KW-0238">DNA-binding</keyword>
<dbReference type="PROSITE" id="PS50995">
    <property type="entry name" value="HTH_MARR_2"/>
    <property type="match status" value="1"/>
</dbReference>
<dbReference type="eggNOG" id="COG1846">
    <property type="taxonomic scope" value="Bacteria"/>
</dbReference>
<gene>
    <name evidence="5" type="ORF">CM240_0393</name>
</gene>
<name>W6SD52_9CLOT</name>
<organism evidence="5 6">
    <name type="scientific">Clostridium bornimense</name>
    <dbReference type="NCBI Taxonomy" id="1216932"/>
    <lineage>
        <taxon>Bacteria</taxon>
        <taxon>Bacillati</taxon>
        <taxon>Bacillota</taxon>
        <taxon>Clostridia</taxon>
        <taxon>Eubacteriales</taxon>
        <taxon>Clostridiaceae</taxon>
        <taxon>Clostridium</taxon>
    </lineage>
</organism>
<dbReference type="InterPro" id="IPR000835">
    <property type="entry name" value="HTH_MarR-typ"/>
</dbReference>